<dbReference type="Pfam" id="PF01063">
    <property type="entry name" value="Aminotran_4"/>
    <property type="match status" value="1"/>
</dbReference>
<sequence>MVGLRVLVDGRDATAEELAGAAVTNYGHYTTMQVRDGAVRGLDSHFERLRRQQAELFDEPLDEARLRAWMRAAVAEQPDGQLRVTVVGPAPGEVRVLISLRPPSEPSRDALALLPVDYARPLAHVKHVGSFAQSFHAREARRRGFDDALLITPGGLVTETSIANVGFLDDAGRVVWPDAPVLRGTTWQLLDARLVATGHPAVQRPVPLADVGRHPVAFVANSTGLAPVGRIGEVGFDAAAGPVGELAALLDDVAWDRI</sequence>
<dbReference type="InterPro" id="IPR001544">
    <property type="entry name" value="Aminotrans_IV"/>
</dbReference>
<comment type="caution">
    <text evidence="1">The sequence shown here is derived from an EMBL/GenBank/DDBJ whole genome shotgun (WGS) entry which is preliminary data.</text>
</comment>
<dbReference type="GO" id="GO:0008483">
    <property type="term" value="F:transaminase activity"/>
    <property type="evidence" value="ECO:0007669"/>
    <property type="project" value="UniProtKB-KW"/>
</dbReference>
<dbReference type="InterPro" id="IPR043132">
    <property type="entry name" value="BCAT-like_C"/>
</dbReference>
<keyword evidence="2" id="KW-1185">Reference proteome</keyword>
<dbReference type="Proteomes" id="UP001612915">
    <property type="component" value="Unassembled WGS sequence"/>
</dbReference>
<dbReference type="EMBL" id="JBITLV010000005">
    <property type="protein sequence ID" value="MFI7588743.1"/>
    <property type="molecule type" value="Genomic_DNA"/>
</dbReference>
<dbReference type="InterPro" id="IPR036038">
    <property type="entry name" value="Aminotransferase-like"/>
</dbReference>
<organism evidence="1 2">
    <name type="scientific">Spongisporangium articulatum</name>
    <dbReference type="NCBI Taxonomy" id="3362603"/>
    <lineage>
        <taxon>Bacteria</taxon>
        <taxon>Bacillati</taxon>
        <taxon>Actinomycetota</taxon>
        <taxon>Actinomycetes</taxon>
        <taxon>Kineosporiales</taxon>
        <taxon>Kineosporiaceae</taxon>
        <taxon>Spongisporangium</taxon>
    </lineage>
</organism>
<dbReference type="NCBIfam" id="NF006734">
    <property type="entry name" value="PRK09266.1"/>
    <property type="match status" value="1"/>
</dbReference>
<dbReference type="Gene3D" id="3.20.10.10">
    <property type="entry name" value="D-amino Acid Aminotransferase, subunit A, domain 2"/>
    <property type="match status" value="1"/>
</dbReference>
<gene>
    <name evidence="1" type="ORF">ACIB24_16865</name>
</gene>
<dbReference type="InterPro" id="IPR043131">
    <property type="entry name" value="BCAT-like_N"/>
</dbReference>
<dbReference type="SUPFAM" id="SSF56752">
    <property type="entry name" value="D-aminoacid aminotransferase-like PLP-dependent enzymes"/>
    <property type="match status" value="1"/>
</dbReference>
<evidence type="ECO:0000313" key="1">
    <source>
        <dbReference type="EMBL" id="MFI7588743.1"/>
    </source>
</evidence>
<proteinExistence type="predicted"/>
<accession>A0ABW8AS11</accession>
<reference evidence="1 2" key="1">
    <citation type="submission" date="2024-10" db="EMBL/GenBank/DDBJ databases">
        <title>The Natural Products Discovery Center: Release of the First 8490 Sequenced Strains for Exploring Actinobacteria Biosynthetic Diversity.</title>
        <authorList>
            <person name="Kalkreuter E."/>
            <person name="Kautsar S.A."/>
            <person name="Yang D."/>
            <person name="Bader C.D."/>
            <person name="Teijaro C.N."/>
            <person name="Fluegel L."/>
            <person name="Davis C.M."/>
            <person name="Simpson J.R."/>
            <person name="Lauterbach L."/>
            <person name="Steele A.D."/>
            <person name="Gui C."/>
            <person name="Meng S."/>
            <person name="Li G."/>
            <person name="Viehrig K."/>
            <person name="Ye F."/>
            <person name="Su P."/>
            <person name="Kiefer A.F."/>
            <person name="Nichols A."/>
            <person name="Cepeda A.J."/>
            <person name="Yan W."/>
            <person name="Fan B."/>
            <person name="Jiang Y."/>
            <person name="Adhikari A."/>
            <person name="Zheng C.-J."/>
            <person name="Schuster L."/>
            <person name="Cowan T.M."/>
            <person name="Smanski M.J."/>
            <person name="Chevrette M.G."/>
            <person name="De Carvalho L.P.S."/>
            <person name="Shen B."/>
        </authorList>
    </citation>
    <scope>NUCLEOTIDE SEQUENCE [LARGE SCALE GENOMIC DNA]</scope>
    <source>
        <strain evidence="1 2">NPDC049639</strain>
    </source>
</reference>
<dbReference type="Gene3D" id="3.30.470.10">
    <property type="match status" value="1"/>
</dbReference>
<keyword evidence="1" id="KW-0032">Aminotransferase</keyword>
<name>A0ABW8AS11_9ACTN</name>
<keyword evidence="1" id="KW-0808">Transferase</keyword>
<dbReference type="RefSeq" id="WP_398282734.1">
    <property type="nucleotide sequence ID" value="NZ_JBITLV010000005.1"/>
</dbReference>
<protein>
    <submittedName>
        <fullName evidence="1">Aminotransferase class IV</fullName>
    </submittedName>
</protein>
<evidence type="ECO:0000313" key="2">
    <source>
        <dbReference type="Proteomes" id="UP001612915"/>
    </source>
</evidence>